<name>A0A3A9B0Z9_9FIRM</name>
<sequence length="366" mass="41709">MGKLKTIYINLPLKKALNITIVCSLFIAFLGAMTILLATRSSYYALEAENPENPALHWHDFFTISTVGVYVCAVIVAGSFIFYKLKLYTPIKALTDGIEQIAVDNLDFSVQYDAEDELGMLCKSFERMKNELQNNYKRIWRMTEERRKLNAAFAHDLRTPLTVLQGYTDFLEEYIPFPEKEDAKLLETNRMMAYYIKRLEDYVEVMNTIQKLEDTPVKVQTISIDSFMEMLDDNMKSTAKEYGKDISIAKEADLQEVRGDISLIFRVLENVMRNACRYSKDKVFMHLYVQNHLLSFEIIDDGAGFSPEALGQALNPFYTSGQTGSAHFGLGLNICKILCEKHGGSITISNMPDSGARVQFSFLLKK</sequence>
<dbReference type="PANTHER" id="PTHR45528:SF8">
    <property type="entry name" value="HISTIDINE KINASE"/>
    <property type="match status" value="1"/>
</dbReference>
<keyword evidence="9" id="KW-0902">Two-component regulatory system</keyword>
<dbReference type="Gene3D" id="1.10.287.130">
    <property type="match status" value="1"/>
</dbReference>
<dbReference type="SMART" id="SM00387">
    <property type="entry name" value="HATPase_c"/>
    <property type="match status" value="1"/>
</dbReference>
<dbReference type="InterPro" id="IPR003594">
    <property type="entry name" value="HATPase_dom"/>
</dbReference>
<dbReference type="GO" id="GO:0000155">
    <property type="term" value="F:phosphorelay sensor kinase activity"/>
    <property type="evidence" value="ECO:0007669"/>
    <property type="project" value="InterPro"/>
</dbReference>
<feature type="transmembrane region" description="Helical" evidence="11">
    <location>
        <begin position="61"/>
        <end position="83"/>
    </location>
</feature>
<protein>
    <recommendedName>
        <fullName evidence="3">histidine kinase</fullName>
        <ecNumber evidence="3">2.7.13.3</ecNumber>
    </recommendedName>
</protein>
<dbReference type="OrthoDB" id="84942at2"/>
<evidence type="ECO:0000256" key="5">
    <source>
        <dbReference type="ARBA" id="ARBA00022679"/>
    </source>
</evidence>
<evidence type="ECO:0000256" key="1">
    <source>
        <dbReference type="ARBA" id="ARBA00000085"/>
    </source>
</evidence>
<keyword evidence="5" id="KW-0808">Transferase</keyword>
<keyword evidence="7 14" id="KW-0418">Kinase</keyword>
<comment type="caution">
    <text evidence="14">The sequence shown here is derived from an EMBL/GenBank/DDBJ whole genome shotgun (WGS) entry which is preliminary data.</text>
</comment>
<dbReference type="Pfam" id="PF00672">
    <property type="entry name" value="HAMP"/>
    <property type="match status" value="1"/>
</dbReference>
<keyword evidence="6 11" id="KW-0812">Transmembrane</keyword>
<organism evidence="14 15">
    <name type="scientific">Parablautia intestinalis</name>
    <dbReference type="NCBI Taxonomy" id="2320100"/>
    <lineage>
        <taxon>Bacteria</taxon>
        <taxon>Bacillati</taxon>
        <taxon>Bacillota</taxon>
        <taxon>Clostridia</taxon>
        <taxon>Lachnospirales</taxon>
        <taxon>Lachnospiraceae</taxon>
        <taxon>Parablautia</taxon>
    </lineage>
</organism>
<dbReference type="PANTHER" id="PTHR45528">
    <property type="entry name" value="SENSOR HISTIDINE KINASE CPXA"/>
    <property type="match status" value="1"/>
</dbReference>
<dbReference type="InterPro" id="IPR003660">
    <property type="entry name" value="HAMP_dom"/>
</dbReference>
<feature type="transmembrane region" description="Helical" evidence="11">
    <location>
        <begin position="21"/>
        <end position="41"/>
    </location>
</feature>
<dbReference type="InterPro" id="IPR050398">
    <property type="entry name" value="HssS/ArlS-like"/>
</dbReference>
<dbReference type="InterPro" id="IPR036097">
    <property type="entry name" value="HisK_dim/P_sf"/>
</dbReference>
<proteinExistence type="predicted"/>
<evidence type="ECO:0000256" key="11">
    <source>
        <dbReference type="SAM" id="Phobius"/>
    </source>
</evidence>
<evidence type="ECO:0000256" key="6">
    <source>
        <dbReference type="ARBA" id="ARBA00022692"/>
    </source>
</evidence>
<keyword evidence="15" id="KW-1185">Reference proteome</keyword>
<evidence type="ECO:0000256" key="8">
    <source>
        <dbReference type="ARBA" id="ARBA00022989"/>
    </source>
</evidence>
<dbReference type="SMART" id="SM00304">
    <property type="entry name" value="HAMP"/>
    <property type="match status" value="1"/>
</dbReference>
<evidence type="ECO:0000256" key="2">
    <source>
        <dbReference type="ARBA" id="ARBA00004141"/>
    </source>
</evidence>
<feature type="domain" description="Histidine kinase" evidence="12">
    <location>
        <begin position="152"/>
        <end position="366"/>
    </location>
</feature>
<evidence type="ECO:0000256" key="4">
    <source>
        <dbReference type="ARBA" id="ARBA00022553"/>
    </source>
</evidence>
<dbReference type="CDD" id="cd00082">
    <property type="entry name" value="HisKA"/>
    <property type="match status" value="1"/>
</dbReference>
<dbReference type="InterPro" id="IPR003661">
    <property type="entry name" value="HisK_dim/P_dom"/>
</dbReference>
<dbReference type="InterPro" id="IPR005467">
    <property type="entry name" value="His_kinase_dom"/>
</dbReference>
<dbReference type="RefSeq" id="WP_120466951.1">
    <property type="nucleotide sequence ID" value="NZ_RAYQ01000003.1"/>
</dbReference>
<dbReference type="Pfam" id="PF02518">
    <property type="entry name" value="HATPase_c"/>
    <property type="match status" value="1"/>
</dbReference>
<evidence type="ECO:0000256" key="9">
    <source>
        <dbReference type="ARBA" id="ARBA00023012"/>
    </source>
</evidence>
<accession>A0A3A9B0Z9</accession>
<comment type="subcellular location">
    <subcellularLocation>
        <location evidence="2">Membrane</location>
        <topology evidence="2">Multi-pass membrane protein</topology>
    </subcellularLocation>
</comment>
<dbReference type="Gene3D" id="3.30.565.10">
    <property type="entry name" value="Histidine kinase-like ATPase, C-terminal domain"/>
    <property type="match status" value="1"/>
</dbReference>
<reference evidence="14 15" key="1">
    <citation type="submission" date="2018-09" db="EMBL/GenBank/DDBJ databases">
        <title>Murine metabolic-syndrome-specific gut microbial biobank.</title>
        <authorList>
            <person name="Liu C."/>
        </authorList>
    </citation>
    <scope>NUCLEOTIDE SEQUENCE [LARGE SCALE GENOMIC DNA]</scope>
    <source>
        <strain evidence="14 15">0.1xD8-82</strain>
    </source>
</reference>
<dbReference type="SUPFAM" id="SSF47384">
    <property type="entry name" value="Homodimeric domain of signal transducing histidine kinase"/>
    <property type="match status" value="1"/>
</dbReference>
<evidence type="ECO:0000259" key="12">
    <source>
        <dbReference type="PROSITE" id="PS50109"/>
    </source>
</evidence>
<evidence type="ECO:0000313" key="14">
    <source>
        <dbReference type="EMBL" id="RKI93116.1"/>
    </source>
</evidence>
<evidence type="ECO:0000256" key="7">
    <source>
        <dbReference type="ARBA" id="ARBA00022777"/>
    </source>
</evidence>
<keyword evidence="8 11" id="KW-1133">Transmembrane helix</keyword>
<dbReference type="Gene3D" id="6.10.340.10">
    <property type="match status" value="1"/>
</dbReference>
<dbReference type="SUPFAM" id="SSF158472">
    <property type="entry name" value="HAMP domain-like"/>
    <property type="match status" value="1"/>
</dbReference>
<dbReference type="GO" id="GO:0005886">
    <property type="term" value="C:plasma membrane"/>
    <property type="evidence" value="ECO:0007669"/>
    <property type="project" value="TreeGrafter"/>
</dbReference>
<feature type="domain" description="HAMP" evidence="13">
    <location>
        <begin position="89"/>
        <end position="137"/>
    </location>
</feature>
<dbReference type="PROSITE" id="PS50885">
    <property type="entry name" value="HAMP"/>
    <property type="match status" value="1"/>
</dbReference>
<dbReference type="PROSITE" id="PS50109">
    <property type="entry name" value="HIS_KIN"/>
    <property type="match status" value="1"/>
</dbReference>
<dbReference type="AlphaFoldDB" id="A0A3A9B0Z9"/>
<dbReference type="Proteomes" id="UP000280696">
    <property type="component" value="Unassembled WGS sequence"/>
</dbReference>
<evidence type="ECO:0000259" key="13">
    <source>
        <dbReference type="PROSITE" id="PS50885"/>
    </source>
</evidence>
<dbReference type="SMART" id="SM00388">
    <property type="entry name" value="HisKA"/>
    <property type="match status" value="1"/>
</dbReference>
<evidence type="ECO:0000256" key="3">
    <source>
        <dbReference type="ARBA" id="ARBA00012438"/>
    </source>
</evidence>
<comment type="catalytic activity">
    <reaction evidence="1">
        <text>ATP + protein L-histidine = ADP + protein N-phospho-L-histidine.</text>
        <dbReference type="EC" id="2.7.13.3"/>
    </reaction>
</comment>
<dbReference type="EMBL" id="RAYQ01000003">
    <property type="protein sequence ID" value="RKI93116.1"/>
    <property type="molecule type" value="Genomic_DNA"/>
</dbReference>
<gene>
    <name evidence="14" type="ORF">D7V94_03770</name>
</gene>
<evidence type="ECO:0000313" key="15">
    <source>
        <dbReference type="Proteomes" id="UP000280696"/>
    </source>
</evidence>
<dbReference type="SUPFAM" id="SSF55874">
    <property type="entry name" value="ATPase domain of HSP90 chaperone/DNA topoisomerase II/histidine kinase"/>
    <property type="match status" value="1"/>
</dbReference>
<keyword evidence="10 11" id="KW-0472">Membrane</keyword>
<dbReference type="Pfam" id="PF00512">
    <property type="entry name" value="HisKA"/>
    <property type="match status" value="1"/>
</dbReference>
<dbReference type="CDD" id="cd06225">
    <property type="entry name" value="HAMP"/>
    <property type="match status" value="1"/>
</dbReference>
<dbReference type="EC" id="2.7.13.3" evidence="3"/>
<evidence type="ECO:0000256" key="10">
    <source>
        <dbReference type="ARBA" id="ARBA00023136"/>
    </source>
</evidence>
<keyword evidence="4" id="KW-0597">Phosphoprotein</keyword>
<dbReference type="InterPro" id="IPR036890">
    <property type="entry name" value="HATPase_C_sf"/>
</dbReference>